<dbReference type="AlphaFoldDB" id="A0A0E9QXM2"/>
<evidence type="ECO:0000313" key="1">
    <source>
        <dbReference type="EMBL" id="JAH21599.1"/>
    </source>
</evidence>
<dbReference type="EMBL" id="GBXM01086978">
    <property type="protein sequence ID" value="JAH21599.1"/>
    <property type="molecule type" value="Transcribed_RNA"/>
</dbReference>
<reference evidence="1" key="2">
    <citation type="journal article" date="2015" name="Fish Shellfish Immunol.">
        <title>Early steps in the European eel (Anguilla anguilla)-Vibrio vulnificus interaction in the gills: Role of the RtxA13 toxin.</title>
        <authorList>
            <person name="Callol A."/>
            <person name="Pajuelo D."/>
            <person name="Ebbesson L."/>
            <person name="Teles M."/>
            <person name="MacKenzie S."/>
            <person name="Amaro C."/>
        </authorList>
    </citation>
    <scope>NUCLEOTIDE SEQUENCE</scope>
</reference>
<proteinExistence type="predicted"/>
<protein>
    <submittedName>
        <fullName evidence="1">Uncharacterized protein</fullName>
    </submittedName>
</protein>
<name>A0A0E9QXM2_ANGAN</name>
<accession>A0A0E9QXM2</accession>
<reference evidence="1" key="1">
    <citation type="submission" date="2014-11" db="EMBL/GenBank/DDBJ databases">
        <authorList>
            <person name="Amaro Gonzalez C."/>
        </authorList>
    </citation>
    <scope>NUCLEOTIDE SEQUENCE</scope>
</reference>
<organism evidence="1">
    <name type="scientific">Anguilla anguilla</name>
    <name type="common">European freshwater eel</name>
    <name type="synonym">Muraena anguilla</name>
    <dbReference type="NCBI Taxonomy" id="7936"/>
    <lineage>
        <taxon>Eukaryota</taxon>
        <taxon>Metazoa</taxon>
        <taxon>Chordata</taxon>
        <taxon>Craniata</taxon>
        <taxon>Vertebrata</taxon>
        <taxon>Euteleostomi</taxon>
        <taxon>Actinopterygii</taxon>
        <taxon>Neopterygii</taxon>
        <taxon>Teleostei</taxon>
        <taxon>Anguilliformes</taxon>
        <taxon>Anguillidae</taxon>
        <taxon>Anguilla</taxon>
    </lineage>
</organism>
<sequence length="37" mass="4447">MLWTYRTYPLMQIDHSKILYIHSNKTICVNALCHLPE</sequence>